<accession>A0A2J7ZIZ6</accession>
<dbReference type="GO" id="GO:0005524">
    <property type="term" value="F:ATP binding"/>
    <property type="evidence" value="ECO:0007669"/>
    <property type="project" value="InterPro"/>
</dbReference>
<dbReference type="InterPro" id="IPR011009">
    <property type="entry name" value="Kinase-like_dom_sf"/>
</dbReference>
<dbReference type="GO" id="GO:0004674">
    <property type="term" value="F:protein serine/threonine kinase activity"/>
    <property type="evidence" value="ECO:0007669"/>
    <property type="project" value="TreeGrafter"/>
</dbReference>
<dbReference type="SUPFAM" id="SSF56112">
    <property type="entry name" value="Protein kinase-like (PK-like)"/>
    <property type="match status" value="1"/>
</dbReference>
<dbReference type="OrthoDB" id="545137at2759"/>
<keyword evidence="4" id="KW-1185">Reference proteome</keyword>
<evidence type="ECO:0000259" key="2">
    <source>
        <dbReference type="PROSITE" id="PS50011"/>
    </source>
</evidence>
<organism evidence="3 4">
    <name type="scientific">Tetrabaena socialis</name>
    <dbReference type="NCBI Taxonomy" id="47790"/>
    <lineage>
        <taxon>Eukaryota</taxon>
        <taxon>Viridiplantae</taxon>
        <taxon>Chlorophyta</taxon>
        <taxon>core chlorophytes</taxon>
        <taxon>Chlorophyceae</taxon>
        <taxon>CS clade</taxon>
        <taxon>Chlamydomonadales</taxon>
        <taxon>Tetrabaenaceae</taxon>
        <taxon>Tetrabaena</taxon>
    </lineage>
</organism>
<feature type="domain" description="Protein kinase" evidence="2">
    <location>
        <begin position="1"/>
        <end position="300"/>
    </location>
</feature>
<dbReference type="InterPro" id="IPR000719">
    <property type="entry name" value="Prot_kinase_dom"/>
</dbReference>
<sequence>MYPCRDPVCVLNGSFAWTRRHRCCCCRERGGHLGQHGPPNLVACYTFELVPLRVQPQEGGAEGIMRAGSSVGVAVGDDGSTPDAWRLILVLERCNSGSLRSFLAAGWDTALAAVASSQAAGGAPSTASAAAAPQAVEVLAVARKEVAPRRPALPQLPPATIARLALDVARGMAYLHGRGVAHGDLSSANVLLHLLPTPPHRNDTAENAGSPLQAGPNTQSPSPAQLLMRLTAKVCDFGLSQQLGRRGPGTAGVLDADRTHVTGPCRRSSAYSAPELVRHGHTGYKQVRPRDKDQDISTQI</sequence>
<dbReference type="PANTHER" id="PTHR44329">
    <property type="entry name" value="SERINE/THREONINE-PROTEIN KINASE TNNI3K-RELATED"/>
    <property type="match status" value="1"/>
</dbReference>
<dbReference type="PANTHER" id="PTHR44329:SF214">
    <property type="entry name" value="PROTEIN KINASE DOMAIN-CONTAINING PROTEIN"/>
    <property type="match status" value="1"/>
</dbReference>
<feature type="region of interest" description="Disordered" evidence="1">
    <location>
        <begin position="280"/>
        <end position="300"/>
    </location>
</feature>
<dbReference type="AlphaFoldDB" id="A0A2J7ZIZ6"/>
<feature type="compositionally biased region" description="Basic and acidic residues" evidence="1">
    <location>
        <begin position="288"/>
        <end position="300"/>
    </location>
</feature>
<reference evidence="3 4" key="1">
    <citation type="journal article" date="2017" name="Mol. Biol. Evol.">
        <title>The 4-celled Tetrabaena socialis nuclear genome reveals the essential components for genetic control of cell number at the origin of multicellularity in the volvocine lineage.</title>
        <authorList>
            <person name="Featherston J."/>
            <person name="Arakaki Y."/>
            <person name="Hanschen E.R."/>
            <person name="Ferris P.J."/>
            <person name="Michod R.E."/>
            <person name="Olson B.J.S.C."/>
            <person name="Nozaki H."/>
            <person name="Durand P.M."/>
        </authorList>
    </citation>
    <scope>NUCLEOTIDE SEQUENCE [LARGE SCALE GENOMIC DNA]</scope>
    <source>
        <strain evidence="3 4">NIES-571</strain>
    </source>
</reference>
<dbReference type="InterPro" id="IPR001245">
    <property type="entry name" value="Ser-Thr/Tyr_kinase_cat_dom"/>
</dbReference>
<comment type="caution">
    <text evidence="3">The sequence shown here is derived from an EMBL/GenBank/DDBJ whole genome shotgun (WGS) entry which is preliminary data.</text>
</comment>
<name>A0A2J7ZIZ6_9CHLO</name>
<evidence type="ECO:0000313" key="3">
    <source>
        <dbReference type="EMBL" id="PNH00242.1"/>
    </source>
</evidence>
<dbReference type="Pfam" id="PF07714">
    <property type="entry name" value="PK_Tyr_Ser-Thr"/>
    <property type="match status" value="1"/>
</dbReference>
<proteinExistence type="predicted"/>
<gene>
    <name evidence="3" type="ORF">TSOC_013946</name>
</gene>
<protein>
    <recommendedName>
        <fullName evidence="2">Protein kinase domain-containing protein</fullName>
    </recommendedName>
</protein>
<evidence type="ECO:0000256" key="1">
    <source>
        <dbReference type="SAM" id="MobiDB-lite"/>
    </source>
</evidence>
<dbReference type="PROSITE" id="PS50011">
    <property type="entry name" value="PROTEIN_KINASE_DOM"/>
    <property type="match status" value="1"/>
</dbReference>
<dbReference type="Proteomes" id="UP000236333">
    <property type="component" value="Unassembled WGS sequence"/>
</dbReference>
<dbReference type="Gene3D" id="1.10.510.10">
    <property type="entry name" value="Transferase(Phosphotransferase) domain 1"/>
    <property type="match status" value="1"/>
</dbReference>
<evidence type="ECO:0000313" key="4">
    <source>
        <dbReference type="Proteomes" id="UP000236333"/>
    </source>
</evidence>
<dbReference type="InterPro" id="IPR051681">
    <property type="entry name" value="Ser/Thr_Kinases-Pseudokinases"/>
</dbReference>
<dbReference type="EMBL" id="PGGS01001571">
    <property type="protein sequence ID" value="PNH00242.1"/>
    <property type="molecule type" value="Genomic_DNA"/>
</dbReference>
<feature type="region of interest" description="Disordered" evidence="1">
    <location>
        <begin position="198"/>
        <end position="221"/>
    </location>
</feature>